<keyword evidence="2" id="KW-1185">Reference proteome</keyword>
<proteinExistence type="predicted"/>
<comment type="caution">
    <text evidence="1">The sequence shown here is derived from an EMBL/GenBank/DDBJ whole genome shotgun (WGS) entry which is preliminary data.</text>
</comment>
<organism evidence="1 2">
    <name type="scientific">Trichogramma kaykai</name>
    <dbReference type="NCBI Taxonomy" id="54128"/>
    <lineage>
        <taxon>Eukaryota</taxon>
        <taxon>Metazoa</taxon>
        <taxon>Ecdysozoa</taxon>
        <taxon>Arthropoda</taxon>
        <taxon>Hexapoda</taxon>
        <taxon>Insecta</taxon>
        <taxon>Pterygota</taxon>
        <taxon>Neoptera</taxon>
        <taxon>Endopterygota</taxon>
        <taxon>Hymenoptera</taxon>
        <taxon>Apocrita</taxon>
        <taxon>Proctotrupomorpha</taxon>
        <taxon>Chalcidoidea</taxon>
        <taxon>Trichogrammatidae</taxon>
        <taxon>Trichogramma</taxon>
    </lineage>
</organism>
<protein>
    <submittedName>
        <fullName evidence="1">Uncharacterized protein</fullName>
    </submittedName>
</protein>
<dbReference type="EMBL" id="JBJJXI010000095">
    <property type="protein sequence ID" value="KAL3393893.1"/>
    <property type="molecule type" value="Genomic_DNA"/>
</dbReference>
<dbReference type="Proteomes" id="UP001627154">
    <property type="component" value="Unassembled WGS sequence"/>
</dbReference>
<name>A0ABD2WLD8_9HYME</name>
<gene>
    <name evidence="1" type="ORF">TKK_011753</name>
</gene>
<evidence type="ECO:0000313" key="1">
    <source>
        <dbReference type="EMBL" id="KAL3393893.1"/>
    </source>
</evidence>
<dbReference type="AlphaFoldDB" id="A0ABD2WLD8"/>
<evidence type="ECO:0000313" key="2">
    <source>
        <dbReference type="Proteomes" id="UP001627154"/>
    </source>
</evidence>
<reference evidence="1 2" key="1">
    <citation type="journal article" date="2024" name="bioRxiv">
        <title>A reference genome for Trichogramma kaykai: A tiny desert-dwelling parasitoid wasp with competing sex-ratio distorters.</title>
        <authorList>
            <person name="Culotta J."/>
            <person name="Lindsey A.R."/>
        </authorList>
    </citation>
    <scope>NUCLEOTIDE SEQUENCE [LARGE SCALE GENOMIC DNA]</scope>
    <source>
        <strain evidence="1 2">KSX58</strain>
    </source>
</reference>
<accession>A0ABD2WLD8</accession>
<sequence>MYKLDVSTWCYLKRRVENKKLNGVGLTLDNKDVDKFSDIVIRQNDESIHVNVNYTVSLFSDKFITYLDLFGIKSPYSLKNYFNSWVSYELNKPKYQSSKIKYLVVFCNDKLELSEDNKLTLCSSKNSYPFQFESMDICQIPVLQDMLVTNTSCKFYKFATDDQTIDEFCQRLMLSKLNLTNNNQIQNNKSEKYFPLKLKKINVTKKRYKIFKNWTNLNESMLFEFASEDLDTLLELLNPSNNIPLQNEQQQLTYTFDQYQEVTLRWIEYQKHQITTPRNEWKLSKCLSRLVPNLRNEIFYYLTNGKGKEIIQNFKDAGIDLRSLGNVMDSVNGNPTQNLQNLNNAGIKFTTISKLLQGSRTNSFQVLDEFFNLFFDKDGSKTKYLKTFDNHNINIDDISWILWGQPVKASTIFKDLYNLLFDAEGEKTKFLKTLENYGINIKHLAKMIRNSNIHAIKLLKDLFELWFDDNGNKSYYIKHFENVNIDLIRILKYLQNAHSGTVSFFKALYEFLIDENGTESFHLSTLNKYEISVDDFLRFLHGTAIDHVKYINPVFYTFFDKEGNKTQLLYTFENKGVDLELLSLLFTKSRNQGIKIFHDIFFDEKGQDSEILQILEKKNVCLFDVCNIFLLTSSKTPLYFKMLFELWFDEDFKETQYLQDLERNGITLNWMCQILRGAGIYACEAFKGTHKLFIDENGSASLTLQTVIKYMDLKKLQNIFPRGGMSFTSCFPKLFNCWFDEKGEKTHFLLTMKKNNFDIDLICDILKDRGGYASTLFISLYKLFFDPEGNPSSYISHFLNNPFIIKSVSKIIFKTRGTFDTFDKKLICFVVQ</sequence>